<keyword evidence="1" id="KW-0812">Transmembrane</keyword>
<dbReference type="GO" id="GO:0051301">
    <property type="term" value="P:cell division"/>
    <property type="evidence" value="ECO:0007669"/>
    <property type="project" value="UniProtKB-KW"/>
</dbReference>
<name>A0A097QS62_9EURY</name>
<keyword evidence="1" id="KW-1133">Transmembrane helix</keyword>
<gene>
    <name evidence="2" type="ORF">TEU_02560</name>
</gene>
<keyword evidence="1" id="KW-0472">Membrane</keyword>
<protein>
    <submittedName>
        <fullName evidence="2">Cell division protein</fullName>
    </submittedName>
</protein>
<keyword evidence="3" id="KW-1185">Reference proteome</keyword>
<sequence>MKKLVGNVLLTAGLIVGAITAARIPPMWGGVAVSLAIMGVGIFLRRQGEKEELHRAAESGTGGVKELDALLTDAISRIEKIMDAPREEVVRELTKVLEELEEFAEKAQPLRIEGLMTYGNIMSIFSRGERALNRAWSAFADGYEEEGRKYLRYGYEDLKETLSAVRALKV</sequence>
<dbReference type="HOGENOM" id="CLU_1567256_0_0_2"/>
<evidence type="ECO:0000256" key="1">
    <source>
        <dbReference type="SAM" id="Phobius"/>
    </source>
</evidence>
<accession>A0A097QS62</accession>
<keyword evidence="2" id="KW-0132">Cell division</keyword>
<dbReference type="Proteomes" id="UP000029980">
    <property type="component" value="Chromosome"/>
</dbReference>
<dbReference type="AlphaFoldDB" id="A0A097QS62"/>
<reference evidence="2 3" key="1">
    <citation type="journal article" date="2015" name="Int. J. Syst. Evol. Microbiol.">
        <title>Thermococcus eurythermalis sp. nov., a conditional piezophilic hyperthermophilic archaeon with a wide temperature range isolated from an oil-immersed chimney in the Guaymas Basin.</title>
        <authorList>
            <person name="Zhao W."/>
            <person name="Zeng X."/>
            <person name="Xiao X."/>
        </authorList>
    </citation>
    <scope>NUCLEOTIDE SEQUENCE [LARGE SCALE GENOMIC DNA]</scope>
    <source>
        <strain evidence="2 3">A501</strain>
    </source>
</reference>
<dbReference type="OrthoDB" id="93249at2157"/>
<keyword evidence="2" id="KW-0131">Cell cycle</keyword>
<dbReference type="EMBL" id="CP008887">
    <property type="protein sequence ID" value="AIU69312.1"/>
    <property type="molecule type" value="Genomic_DNA"/>
</dbReference>
<organism evidence="2 3">
    <name type="scientific">Thermococcus eurythermalis</name>
    <dbReference type="NCBI Taxonomy" id="1505907"/>
    <lineage>
        <taxon>Archaea</taxon>
        <taxon>Methanobacteriati</taxon>
        <taxon>Methanobacteriota</taxon>
        <taxon>Thermococci</taxon>
        <taxon>Thermococcales</taxon>
        <taxon>Thermococcaceae</taxon>
        <taxon>Thermococcus</taxon>
    </lineage>
</organism>
<evidence type="ECO:0000313" key="2">
    <source>
        <dbReference type="EMBL" id="AIU69312.1"/>
    </source>
</evidence>
<proteinExistence type="predicted"/>
<dbReference type="KEGG" id="teu:TEU_02560"/>
<evidence type="ECO:0000313" key="3">
    <source>
        <dbReference type="Proteomes" id="UP000029980"/>
    </source>
</evidence>
<feature type="transmembrane region" description="Helical" evidence="1">
    <location>
        <begin position="27"/>
        <end position="44"/>
    </location>
</feature>